<keyword evidence="2" id="KW-1185">Reference proteome</keyword>
<reference evidence="1" key="1">
    <citation type="submission" date="2017-08" db="EMBL/GenBank/DDBJ databases">
        <authorList>
            <person name="Imhoff J.F."/>
            <person name="Rahn T."/>
            <person name="Kuenzel S."/>
            <person name="Neulinger S.C."/>
        </authorList>
    </citation>
    <scope>NUCLEOTIDE SEQUENCE</scope>
    <source>
        <strain evidence="1">IM 151</strain>
    </source>
</reference>
<gene>
    <name evidence="1" type="ORF">CKO43_00640</name>
</gene>
<protein>
    <recommendedName>
        <fullName evidence="3">CopG family transcriptional regulator</fullName>
    </recommendedName>
</protein>
<dbReference type="RefSeq" id="WP_200377504.1">
    <property type="nucleotide sequence ID" value="NZ_NRRU01000001.1"/>
</dbReference>
<name>A0ABS1DMP8_RUBGE</name>
<sequence>MYPDPKRVRDNRVTLRLDDYEHDLLTALANYQGEQLSTLLRELVMREAQQVLAASFDRRQG</sequence>
<comment type="caution">
    <text evidence="1">The sequence shown here is derived from an EMBL/GenBank/DDBJ whole genome shotgun (WGS) entry which is preliminary data.</text>
</comment>
<evidence type="ECO:0000313" key="2">
    <source>
        <dbReference type="Proteomes" id="UP001041814"/>
    </source>
</evidence>
<reference evidence="1" key="2">
    <citation type="journal article" date="2020" name="Microorganisms">
        <title>Osmotic Adaptation and Compatible Solute Biosynthesis of Phototrophic Bacteria as Revealed from Genome Analyses.</title>
        <authorList>
            <person name="Imhoff J.F."/>
            <person name="Rahn T."/>
            <person name="Kunzel S."/>
            <person name="Keller A."/>
            <person name="Neulinger S.C."/>
        </authorList>
    </citation>
    <scope>NUCLEOTIDE SEQUENCE</scope>
    <source>
        <strain evidence="1">IM 151</strain>
    </source>
</reference>
<accession>A0ABS1DMP8</accession>
<organism evidence="1 2">
    <name type="scientific">Rubrivivax gelatinosus</name>
    <name type="common">Rhodocyclus gelatinosus</name>
    <name type="synonym">Rhodopseudomonas gelatinosa</name>
    <dbReference type="NCBI Taxonomy" id="28068"/>
    <lineage>
        <taxon>Bacteria</taxon>
        <taxon>Pseudomonadati</taxon>
        <taxon>Pseudomonadota</taxon>
        <taxon>Betaproteobacteria</taxon>
        <taxon>Burkholderiales</taxon>
        <taxon>Sphaerotilaceae</taxon>
        <taxon>Rubrivivax</taxon>
    </lineage>
</organism>
<evidence type="ECO:0000313" key="1">
    <source>
        <dbReference type="EMBL" id="MBK1711283.1"/>
    </source>
</evidence>
<dbReference type="Proteomes" id="UP001041814">
    <property type="component" value="Unassembled WGS sequence"/>
</dbReference>
<proteinExistence type="predicted"/>
<evidence type="ECO:0008006" key="3">
    <source>
        <dbReference type="Google" id="ProtNLM"/>
    </source>
</evidence>
<dbReference type="EMBL" id="NRRU01000001">
    <property type="protein sequence ID" value="MBK1711283.1"/>
    <property type="molecule type" value="Genomic_DNA"/>
</dbReference>